<gene>
    <name evidence="9" type="ORF">FUAX_12200</name>
</gene>
<organism evidence="9 10">
    <name type="scientific">Fulvitalea axinellae</name>
    <dbReference type="NCBI Taxonomy" id="1182444"/>
    <lineage>
        <taxon>Bacteria</taxon>
        <taxon>Pseudomonadati</taxon>
        <taxon>Bacteroidota</taxon>
        <taxon>Cytophagia</taxon>
        <taxon>Cytophagales</taxon>
        <taxon>Persicobacteraceae</taxon>
        <taxon>Fulvitalea</taxon>
    </lineage>
</organism>
<evidence type="ECO:0000256" key="4">
    <source>
        <dbReference type="ARBA" id="ARBA00016377"/>
    </source>
</evidence>
<dbReference type="Gene3D" id="3.90.79.10">
    <property type="entry name" value="Nucleoside Triphosphate Pyrophosphohydrolase"/>
    <property type="match status" value="1"/>
</dbReference>
<evidence type="ECO:0000256" key="6">
    <source>
        <dbReference type="ARBA" id="ARBA00032162"/>
    </source>
</evidence>
<protein>
    <recommendedName>
        <fullName evidence="4">GDP-mannose pyrophosphatase</fullName>
    </recommendedName>
    <alternativeName>
        <fullName evidence="6">GDP-mannose hydrolase</fullName>
    </alternativeName>
    <alternativeName>
        <fullName evidence="7">GDPMK</fullName>
    </alternativeName>
</protein>
<dbReference type="Proteomes" id="UP001348817">
    <property type="component" value="Chromosome"/>
</dbReference>
<dbReference type="PANTHER" id="PTHR11839:SF18">
    <property type="entry name" value="NUDIX HYDROLASE DOMAIN-CONTAINING PROTEIN"/>
    <property type="match status" value="1"/>
</dbReference>
<evidence type="ECO:0000256" key="7">
    <source>
        <dbReference type="ARBA" id="ARBA00032272"/>
    </source>
</evidence>
<dbReference type="Pfam" id="PF00293">
    <property type="entry name" value="NUDIX"/>
    <property type="match status" value="1"/>
</dbReference>
<dbReference type="CDD" id="cd03424">
    <property type="entry name" value="NUDIX_ADPRase_Nudt5_UGPPase_Nudt14"/>
    <property type="match status" value="1"/>
</dbReference>
<comment type="catalytic activity">
    <reaction evidence="1">
        <text>GDP-alpha-D-mannose + H2O = alpha-D-mannose 1-phosphate + GMP + 2 H(+)</text>
        <dbReference type="Rhea" id="RHEA:27978"/>
        <dbReference type="ChEBI" id="CHEBI:15377"/>
        <dbReference type="ChEBI" id="CHEBI:15378"/>
        <dbReference type="ChEBI" id="CHEBI:57527"/>
        <dbReference type="ChEBI" id="CHEBI:58115"/>
        <dbReference type="ChEBI" id="CHEBI:58409"/>
    </reaction>
</comment>
<dbReference type="InterPro" id="IPR020084">
    <property type="entry name" value="NUDIX_hydrolase_CS"/>
</dbReference>
<dbReference type="GO" id="GO:0019693">
    <property type="term" value="P:ribose phosphate metabolic process"/>
    <property type="evidence" value="ECO:0007669"/>
    <property type="project" value="TreeGrafter"/>
</dbReference>
<dbReference type="PROSITE" id="PS00893">
    <property type="entry name" value="NUDIX_BOX"/>
    <property type="match status" value="1"/>
</dbReference>
<dbReference type="GO" id="GO:0016787">
    <property type="term" value="F:hydrolase activity"/>
    <property type="evidence" value="ECO:0007669"/>
    <property type="project" value="UniProtKB-KW"/>
</dbReference>
<name>A0AAU9CFN8_9BACT</name>
<accession>A0AAU9CFN8</accession>
<reference evidence="9 10" key="1">
    <citation type="submission" date="2021-12" db="EMBL/GenBank/DDBJ databases">
        <title>Genome sequencing of bacteria with rrn-lacking chromosome and rrn-plasmid.</title>
        <authorList>
            <person name="Anda M."/>
            <person name="Iwasaki W."/>
        </authorList>
    </citation>
    <scope>NUCLEOTIDE SEQUENCE [LARGE SCALE GENOMIC DNA]</scope>
    <source>
        <strain evidence="9 10">DSM 100852</strain>
    </source>
</reference>
<comment type="similarity">
    <text evidence="3">Belongs to the Nudix hydrolase family. NudK subfamily.</text>
</comment>
<keyword evidence="5 9" id="KW-0378">Hydrolase</keyword>
<keyword evidence="10" id="KW-1185">Reference proteome</keyword>
<dbReference type="EMBL" id="AP025314">
    <property type="protein sequence ID" value="BDD08788.1"/>
    <property type="molecule type" value="Genomic_DNA"/>
</dbReference>
<evidence type="ECO:0000256" key="1">
    <source>
        <dbReference type="ARBA" id="ARBA00000847"/>
    </source>
</evidence>
<dbReference type="SUPFAM" id="SSF55811">
    <property type="entry name" value="Nudix"/>
    <property type="match status" value="1"/>
</dbReference>
<evidence type="ECO:0000256" key="5">
    <source>
        <dbReference type="ARBA" id="ARBA00022801"/>
    </source>
</evidence>
<evidence type="ECO:0000256" key="3">
    <source>
        <dbReference type="ARBA" id="ARBA00007275"/>
    </source>
</evidence>
<dbReference type="KEGG" id="fax:FUAX_12200"/>
<dbReference type="AlphaFoldDB" id="A0AAU9CFN8"/>
<dbReference type="InterPro" id="IPR000086">
    <property type="entry name" value="NUDIX_hydrolase_dom"/>
</dbReference>
<comment type="cofactor">
    <cofactor evidence="2">
        <name>Mg(2+)</name>
        <dbReference type="ChEBI" id="CHEBI:18420"/>
    </cofactor>
</comment>
<dbReference type="PANTHER" id="PTHR11839">
    <property type="entry name" value="UDP/ADP-SUGAR PYROPHOSPHATASE"/>
    <property type="match status" value="1"/>
</dbReference>
<evidence type="ECO:0000313" key="10">
    <source>
        <dbReference type="Proteomes" id="UP001348817"/>
    </source>
</evidence>
<evidence type="ECO:0000259" key="8">
    <source>
        <dbReference type="PROSITE" id="PS51462"/>
    </source>
</evidence>
<sequence length="188" mass="21239">MKNMDWKTLKSERVLEDRWISVRSDVCQMPNGRLVEPYYVLDYPDWVAVVAITDEGEVIINRQYRHGAGRTILELPSGTVEPNEDPAETVARELLEETGYIFDKIIKTGETSANPSNHSNIAHCFLALGGRKIAEQNLDESEEIEVNLVSLDRFGEMLEGNELLQAMHVTSAFYALRKLDKMKGPDLG</sequence>
<dbReference type="InterPro" id="IPR015797">
    <property type="entry name" value="NUDIX_hydrolase-like_dom_sf"/>
</dbReference>
<dbReference type="PROSITE" id="PS51462">
    <property type="entry name" value="NUDIX"/>
    <property type="match status" value="1"/>
</dbReference>
<dbReference type="GO" id="GO:0006753">
    <property type="term" value="P:nucleoside phosphate metabolic process"/>
    <property type="evidence" value="ECO:0007669"/>
    <property type="project" value="TreeGrafter"/>
</dbReference>
<proteinExistence type="inferred from homology"/>
<evidence type="ECO:0000256" key="2">
    <source>
        <dbReference type="ARBA" id="ARBA00001946"/>
    </source>
</evidence>
<evidence type="ECO:0000313" key="9">
    <source>
        <dbReference type="EMBL" id="BDD08788.1"/>
    </source>
</evidence>
<feature type="domain" description="Nudix hydrolase" evidence="8">
    <location>
        <begin position="42"/>
        <end position="180"/>
    </location>
</feature>